<dbReference type="EMBL" id="LT907979">
    <property type="protein sequence ID" value="SOB74192.1"/>
    <property type="molecule type" value="Genomic_DNA"/>
</dbReference>
<dbReference type="Proteomes" id="UP000274850">
    <property type="component" value="Segment"/>
</dbReference>
<protein>
    <submittedName>
        <fullName evidence="1">Uncharacterized protein</fullName>
    </submittedName>
</protein>
<accession>A0A285PYC0</accession>
<evidence type="ECO:0000313" key="2">
    <source>
        <dbReference type="Proteomes" id="UP000274850"/>
    </source>
</evidence>
<sequence>MNYSTEVCLAILEQTKIAENVKLFTKFRSVCRLFHDLSTSIGAPIVYSYETLSCLRPDIAHITNYMFFSKPLSQDLVVPDKVKKLQFTPSGDPNVAVSGGHLNNLTITGYIRDKKRFVPKLLFESIDTLYIGDFDLQEHCLPPTQVKHLHACGSTKAKAFETYLASVCSNLQTLKLYSGHRPLAEENIFSNLVCIYNADLGELSIDNFPKLLVMVNCKVYKPFFSKTCNLICKVHEGDKTSICRTRSTFPDKTDHYLVMLLDNFTEDLSEISNQNLSKIFKEEISIKKRSKNPYRNKLANFSVQVYDIEDRNLTRLLSWIRLTRADPVIISSSVGQEKKSKLQCMIKQVREEVN</sequence>
<keyword evidence="2" id="KW-1185">Reference proteome</keyword>
<reference evidence="1" key="1">
    <citation type="submission" date="2017-08" db="EMBL/GenBank/DDBJ databases">
        <authorList>
            <person name="de Groot N.N."/>
        </authorList>
    </citation>
    <scope>NUCLEOTIDE SEQUENCE</scope>
</reference>
<evidence type="ECO:0000313" key="1">
    <source>
        <dbReference type="EMBL" id="SOB74192.1"/>
    </source>
</evidence>
<name>A0A285PYC0_9VIRU</name>
<organism evidence="1">
    <name type="scientific">Cedratvirus lausannensis</name>
    <dbReference type="NCBI Taxonomy" id="2023205"/>
    <lineage>
        <taxon>Viruses</taxon>
        <taxon>Pithoviruses</taxon>
        <taxon>Orthocedratvirinae</taxon>
        <taxon>Alphacedratvirus</taxon>
        <taxon>Alphacedratvirus francolausannense</taxon>
    </lineage>
</organism>
<proteinExistence type="predicted"/>
<gene>
    <name evidence="1" type="ORF">BQ9231_00309</name>
</gene>